<dbReference type="GO" id="GO:0019863">
    <property type="term" value="F:IgE binding"/>
    <property type="evidence" value="ECO:0007669"/>
    <property type="project" value="InterPro"/>
</dbReference>
<dbReference type="EMBL" id="LACB01001660">
    <property type="protein sequence ID" value="KAJ9478487.1"/>
    <property type="molecule type" value="Genomic_DNA"/>
</dbReference>
<proteinExistence type="predicted"/>
<name>A0AAI9T4B3_PENTH</name>
<dbReference type="PANTHER" id="PTHR42039:SF1">
    <property type="entry name" value="PUTATIVE (AFU_ORTHOLOGUE AFUA_3G02940)-RELATED"/>
    <property type="match status" value="1"/>
</dbReference>
<protein>
    <submittedName>
        <fullName evidence="2">Uncharacterized protein</fullName>
    </submittedName>
</protein>
<dbReference type="PANTHER" id="PTHR42039">
    <property type="entry name" value="PUTATIVE (AFU_ORTHOLOGUE AFUA_3G02940)-RELATED"/>
    <property type="match status" value="1"/>
</dbReference>
<evidence type="ECO:0000313" key="2">
    <source>
        <dbReference type="EMBL" id="KAJ9478487.1"/>
    </source>
</evidence>
<evidence type="ECO:0000256" key="1">
    <source>
        <dbReference type="SAM" id="MobiDB-lite"/>
    </source>
</evidence>
<gene>
    <name evidence="2" type="ORF">VN97_g13193</name>
</gene>
<reference evidence="2" key="2">
    <citation type="journal article" date="2016" name="Fungal Biol.">
        <title>Ochratoxin A production by Penicillium thymicola.</title>
        <authorList>
            <person name="Nguyen H.D.T."/>
            <person name="McMullin D.R."/>
            <person name="Ponomareva E."/>
            <person name="Riley R."/>
            <person name="Pomraning K.R."/>
            <person name="Baker S.E."/>
            <person name="Seifert K.A."/>
        </authorList>
    </citation>
    <scope>NUCLEOTIDE SEQUENCE</scope>
    <source>
        <strain evidence="2">DAOM 180753</strain>
    </source>
</reference>
<reference evidence="2" key="1">
    <citation type="submission" date="2015-06" db="EMBL/GenBank/DDBJ databases">
        <authorList>
            <person name="Nguyen H."/>
        </authorList>
    </citation>
    <scope>NUCLEOTIDE SEQUENCE</scope>
    <source>
        <strain evidence="2">DAOM 180753</strain>
    </source>
</reference>
<dbReference type="Proteomes" id="UP001227192">
    <property type="component" value="Unassembled WGS sequence"/>
</dbReference>
<evidence type="ECO:0000313" key="3">
    <source>
        <dbReference type="Proteomes" id="UP001227192"/>
    </source>
</evidence>
<feature type="non-terminal residue" evidence="2">
    <location>
        <position position="136"/>
    </location>
</feature>
<dbReference type="GO" id="GO:0005576">
    <property type="term" value="C:extracellular region"/>
    <property type="evidence" value="ECO:0007669"/>
    <property type="project" value="InterPro"/>
</dbReference>
<feature type="compositionally biased region" description="Low complexity" evidence="1">
    <location>
        <begin position="81"/>
        <end position="115"/>
    </location>
</feature>
<accession>A0AAI9T4B3</accession>
<dbReference type="InterPro" id="IPR038903">
    <property type="entry name" value="Allergen_Asp_f_4"/>
</dbReference>
<comment type="caution">
    <text evidence="2">The sequence shown here is derived from an EMBL/GenBank/DDBJ whole genome shotgun (WGS) entry which is preliminary data.</text>
</comment>
<keyword evidence="3" id="KW-1185">Reference proteome</keyword>
<feature type="region of interest" description="Disordered" evidence="1">
    <location>
        <begin position="71"/>
        <end position="136"/>
    </location>
</feature>
<organism evidence="2 3">
    <name type="scientific">Penicillium thymicola</name>
    <dbReference type="NCBI Taxonomy" id="293382"/>
    <lineage>
        <taxon>Eukaryota</taxon>
        <taxon>Fungi</taxon>
        <taxon>Dikarya</taxon>
        <taxon>Ascomycota</taxon>
        <taxon>Pezizomycotina</taxon>
        <taxon>Eurotiomycetes</taxon>
        <taxon>Eurotiomycetidae</taxon>
        <taxon>Eurotiales</taxon>
        <taxon>Aspergillaceae</taxon>
        <taxon>Penicillium</taxon>
    </lineage>
</organism>
<sequence length="136" mass="14289">MAAPTAGSTVACLDGRDHHRAHLRDVFDLDLNIYHPTKTPTPEPPEKHGVGASVFATINGQRVSWINEWSGQHSFESTEGEPTATLTLSATPTSAATSEPEANSSISSTPATSSNWANYPSNGEYSIDGFGASTAS</sequence>
<dbReference type="AlphaFoldDB" id="A0AAI9T4B3"/>